<evidence type="ECO:0000313" key="1">
    <source>
        <dbReference type="EMBL" id="ARQ13903.1"/>
    </source>
</evidence>
<dbReference type="Proteomes" id="UP000194159">
    <property type="component" value="Plasmid pRetNXC12e"/>
</dbReference>
<dbReference type="EMBL" id="CP020911">
    <property type="protein sequence ID" value="ARQ13903.1"/>
    <property type="molecule type" value="Genomic_DNA"/>
</dbReference>
<sequence>MVVISAQSLEGADATHYRTYEFSKSKLLMPQPKKSSLRSNRLLFRTVGMRFGKAV</sequence>
<organism evidence="1 2">
    <name type="scientific">Rhizobium etli</name>
    <dbReference type="NCBI Taxonomy" id="29449"/>
    <lineage>
        <taxon>Bacteria</taxon>
        <taxon>Pseudomonadati</taxon>
        <taxon>Pseudomonadota</taxon>
        <taxon>Alphaproteobacteria</taxon>
        <taxon>Hyphomicrobiales</taxon>
        <taxon>Rhizobiaceae</taxon>
        <taxon>Rhizobium/Agrobacterium group</taxon>
        <taxon>Rhizobium</taxon>
    </lineage>
</organism>
<protein>
    <submittedName>
        <fullName evidence="1">Uncharacterized protein</fullName>
    </submittedName>
</protein>
<dbReference type="AlphaFoldDB" id="A0AAN1ENN8"/>
<accession>A0AAN1ENN8</accession>
<gene>
    <name evidence="1" type="ORF">NXC12_PE00308</name>
</gene>
<proteinExistence type="predicted"/>
<reference evidence="1 2" key="1">
    <citation type="submission" date="2017-04" db="EMBL/GenBank/DDBJ databases">
        <title>Complete genome sequences of Rhizobium genomic linages associated to common bean (phaseolus vulgaris).</title>
        <authorList>
            <person name="Santamaria R.I."/>
            <person name="Bustos P."/>
            <person name="Perez-Carrascal O."/>
            <person name="Martinez-Flores I."/>
            <person name="Juarez S."/>
            <person name="Lozano L."/>
            <person name="Miranda F."/>
            <person name="Vinuesa P."/>
            <person name="Martinez-Romero E."/>
            <person name="Cevallos M.A."/>
            <person name="Romero D."/>
            <person name="Davila G."/>
            <person name="Gonzalez V."/>
        </authorList>
    </citation>
    <scope>NUCLEOTIDE SEQUENCE [LARGE SCALE GENOMIC DNA]</scope>
    <source>
        <strain evidence="1 2">NXC12</strain>
        <plasmid evidence="2">pretnxc12e</plasmid>
    </source>
</reference>
<evidence type="ECO:0000313" key="2">
    <source>
        <dbReference type="Proteomes" id="UP000194159"/>
    </source>
</evidence>
<geneLocation type="plasmid" evidence="2">
    <name>pretnxc12e</name>
</geneLocation>
<name>A0AAN1ENN8_RHIET</name>
<keyword evidence="1" id="KW-0614">Plasmid</keyword>